<keyword evidence="3" id="KW-1185">Reference proteome</keyword>
<organism evidence="2 3">
    <name type="scientific">Trichoderma longibrachiatum ATCC 18648</name>
    <dbReference type="NCBI Taxonomy" id="983965"/>
    <lineage>
        <taxon>Eukaryota</taxon>
        <taxon>Fungi</taxon>
        <taxon>Dikarya</taxon>
        <taxon>Ascomycota</taxon>
        <taxon>Pezizomycotina</taxon>
        <taxon>Sordariomycetes</taxon>
        <taxon>Hypocreomycetidae</taxon>
        <taxon>Hypocreales</taxon>
        <taxon>Hypocreaceae</taxon>
        <taxon>Trichoderma</taxon>
    </lineage>
</organism>
<dbReference type="Proteomes" id="UP000240760">
    <property type="component" value="Unassembled WGS sequence"/>
</dbReference>
<name>A0A2T4C289_TRILO</name>
<sequence>MEVLPRAPPLQQRKAVEHEGDDSDDLREPRSMNRLIQLPFQDELRRREKHHVLQMHVREARSSTSTSRDDIALISTHTRLGPVLAQQESKSHVSSKPFIACRGVPAAHWLYNEHEAVPLENKWDVQHDEHNSTTARHLAGASIRMHINHGRDRPV</sequence>
<dbReference type="AlphaFoldDB" id="A0A2T4C289"/>
<accession>A0A2T4C289</accession>
<protein>
    <submittedName>
        <fullName evidence="2">Uncharacterized protein</fullName>
    </submittedName>
</protein>
<proteinExistence type="predicted"/>
<reference evidence="2 3" key="1">
    <citation type="submission" date="2016-07" db="EMBL/GenBank/DDBJ databases">
        <title>Multiple horizontal gene transfer events from other fungi enriched the ability of initially mycotrophic Trichoderma (Ascomycota) to feed on dead plant biomass.</title>
        <authorList>
            <consortium name="DOE Joint Genome Institute"/>
            <person name="Aerts A."/>
            <person name="Atanasova L."/>
            <person name="Chenthamara K."/>
            <person name="Zhang J."/>
            <person name="Grujic M."/>
            <person name="Henrissat B."/>
            <person name="Kuo A."/>
            <person name="Salamov A."/>
            <person name="Lipzen A."/>
            <person name="Labutti K."/>
            <person name="Barry K."/>
            <person name="Miao Y."/>
            <person name="Rahimi M.J."/>
            <person name="Shen Q."/>
            <person name="Grigoriev I.V."/>
            <person name="Kubicek C.P."/>
            <person name="Druzhinina I.S."/>
        </authorList>
    </citation>
    <scope>NUCLEOTIDE SEQUENCE [LARGE SCALE GENOMIC DNA]</scope>
    <source>
        <strain evidence="2 3">ATCC 18648</strain>
    </source>
</reference>
<gene>
    <name evidence="2" type="ORF">M440DRAFT_1392217</name>
</gene>
<evidence type="ECO:0000313" key="2">
    <source>
        <dbReference type="EMBL" id="PTB75686.1"/>
    </source>
</evidence>
<dbReference type="EMBL" id="KZ679133">
    <property type="protein sequence ID" value="PTB75686.1"/>
    <property type="molecule type" value="Genomic_DNA"/>
</dbReference>
<feature type="region of interest" description="Disordered" evidence="1">
    <location>
        <begin position="1"/>
        <end position="28"/>
    </location>
</feature>
<evidence type="ECO:0000256" key="1">
    <source>
        <dbReference type="SAM" id="MobiDB-lite"/>
    </source>
</evidence>
<evidence type="ECO:0000313" key="3">
    <source>
        <dbReference type="Proteomes" id="UP000240760"/>
    </source>
</evidence>